<keyword evidence="2" id="KW-0812">Transmembrane</keyword>
<feature type="region of interest" description="Disordered" evidence="1">
    <location>
        <begin position="971"/>
        <end position="1018"/>
    </location>
</feature>
<dbReference type="InterPro" id="IPR052994">
    <property type="entry name" value="Tiny_macrocysts_regulators"/>
</dbReference>
<keyword evidence="2" id="KW-1133">Transmembrane helix</keyword>
<keyword evidence="2" id="KW-0472">Membrane</keyword>
<feature type="transmembrane region" description="Helical" evidence="2">
    <location>
        <begin position="219"/>
        <end position="235"/>
    </location>
</feature>
<proteinExistence type="predicted"/>
<keyword evidence="4" id="KW-1185">Reference proteome</keyword>
<feature type="transmembrane region" description="Helical" evidence="2">
    <location>
        <begin position="298"/>
        <end position="318"/>
    </location>
</feature>
<name>A0A8S1TB23_PAROT</name>
<accession>A0A8S1TB23</accession>
<dbReference type="OMA" id="CIILIQM"/>
<feature type="transmembrane region" description="Helical" evidence="2">
    <location>
        <begin position="82"/>
        <end position="104"/>
    </location>
</feature>
<dbReference type="EMBL" id="CAJJDP010000025">
    <property type="protein sequence ID" value="CAD8151321.1"/>
    <property type="molecule type" value="Genomic_DNA"/>
</dbReference>
<organism evidence="3 4">
    <name type="scientific">Paramecium octaurelia</name>
    <dbReference type="NCBI Taxonomy" id="43137"/>
    <lineage>
        <taxon>Eukaryota</taxon>
        <taxon>Sar</taxon>
        <taxon>Alveolata</taxon>
        <taxon>Ciliophora</taxon>
        <taxon>Intramacronucleata</taxon>
        <taxon>Oligohymenophorea</taxon>
        <taxon>Peniculida</taxon>
        <taxon>Parameciidae</taxon>
        <taxon>Paramecium</taxon>
    </lineage>
</organism>
<feature type="transmembrane region" description="Helical" evidence="2">
    <location>
        <begin position="1036"/>
        <end position="1058"/>
    </location>
</feature>
<protein>
    <recommendedName>
        <fullName evidence="5">PAS domain-containing protein</fullName>
    </recommendedName>
</protein>
<feature type="transmembrane region" description="Helical" evidence="2">
    <location>
        <begin position="241"/>
        <end position="261"/>
    </location>
</feature>
<feature type="transmembrane region" description="Helical" evidence="2">
    <location>
        <begin position="174"/>
        <end position="198"/>
    </location>
</feature>
<dbReference type="PANTHER" id="PTHR31600">
    <property type="entry name" value="TINY MACROCYSTS PROTEIN B-RELATED"/>
    <property type="match status" value="1"/>
</dbReference>
<comment type="caution">
    <text evidence="3">The sequence shown here is derived from an EMBL/GenBank/DDBJ whole genome shotgun (WGS) entry which is preliminary data.</text>
</comment>
<gene>
    <name evidence="3" type="ORF">POCTA_138.1.T0250035</name>
</gene>
<evidence type="ECO:0000313" key="3">
    <source>
        <dbReference type="EMBL" id="CAD8151321.1"/>
    </source>
</evidence>
<dbReference type="PANTHER" id="PTHR31600:SF2">
    <property type="entry name" value="GAMETE ENRICHED GENE 10 PROTEIN-RELATED"/>
    <property type="match status" value="1"/>
</dbReference>
<sequence length="1563" mass="184445">MRNFLFQVKDFYIQQFLTVKGIWRKSLELSIGFLIVENIQLLSLITQTIPVLNKAEYLDFIHYILNIFRFYSVFGEYIEMHILYMLIGFTLTFLIFICLVILILNTSVRINQNGQIIEMTLEINRQKDIEQNTMIKQFISVYMQIYHMLMRIPLLYSHFHILNYYQKTNSLNQFLLFGASISMFSIALQLIFSLVIDLHCFEFKMKNQDFLGRFNQQKVHLVFAFQTTIVILIGLEVNTVIVQVFYLLYLLMSVFMSYHQLVYVEVQISQLQLHISTYLLIYQIALLVVQLSDVVDKLNILGFLLFFYPFIAYILKILTERQKISQLKSSGNSLEKQIRFIYHLFKKQIKLKKEQRSLDPMESLFMYSFITNHLRYCSQNRERKLQKQIKMKFKCFCEEFSEKENFQFDSITQMKMFAKELISQTLEDEIIETSNTYLTLIYIYFLVQVKKLPTQAIYEVIRLSIQSQGMALKEQAIIYKLKYDALEEFDQLVKKNDLKNQKYIFKRVYQYEESLSIIKQNMCLIARQFKEWYGLILTSIIDIDQLVTIGFEILSNIKDVENQLQQAFTINPLSNECDTIYNLFSKYIQYNKSRPKLYRLEGKLVTQFMQSIEKTIFDPGSCVIQITLLQPRGNVLRYTRSFQQAIGFKDEEIKDQNIHRFMPQIIADDHDMYLDNFVERGRIIVVRSEVRVILGKNKGQFLVPINTRLRIETSPTEFGATALITPVNLTFGYMILNEKGQIEEITQNIFEEMFQKHLGIQVQQIRGLDCLFFVPELAKIWEEIYDQNFDKLDRKFECQFIIPLINQNKSMSQSQLSKSLSKLYFQKQIYKNFENQPTENVIFLVQLHVMSLVTINLRLVILELQDFRLMPNLKISSKQIIQLRVRTSKQFNFQQFQNSTSYRENASLLNSPWVIDCDLDHDLLEEEERMIYEVKNQLATVNITNTTHHQQVQLIQYADDENQNEDESLQVHNQNVPKEAQPSIKIDEKKKNQMNKVDNQNNMSIGSRSSQNNQSQLKRQMRDCLSENSTINKKQAFVLLTFYVSIIGSYILNCLLFSSNYQKIQENQSSQNLPYQLSYFYNEFVISSYYLKYSLLFPFSELQQISLDFYQSEIKNIDDALKNIPEIVEVNVDNSLSQQSINIIQQMIIQKNNQQLNYNAFLNNTQYFENIVYTLYKADTTRNITNIQYIVIAEEIVLVLFICWYAYKCIILIQMKQKVYKLFCTFTTDVIQEQYVTFSSLHSLMNTIKFKKEETNEEKFELIMGQAFHKQTNNSILEKYQKVGKRIKQKKNNSTQIIFFLFVLIMIIVCSIYFIGSNLLHQATIDKVLIQFNDKILFQQAYYEITLAFAQSSVFIQTKITSDILAIQNRTVSELNTLRKKLSLYQQDQTIYNIVTKSACNIFNDSLTSLQQYDDLFSYEQCMSYPILQGGLSVIFADLCDQQLRFLQDLENNASQEYLQQNYYSATSQIERLYDSMGFFVIVSTLTNQIKKSVQDNINLDIILVVFSAVLMTISMIVMIISMRNIRSHYQTSKQLLTMVPLERLLENAYILSFIQQDIKLQN</sequence>
<reference evidence="3" key="1">
    <citation type="submission" date="2021-01" db="EMBL/GenBank/DDBJ databases">
        <authorList>
            <consortium name="Genoscope - CEA"/>
            <person name="William W."/>
        </authorList>
    </citation>
    <scope>NUCLEOTIDE SEQUENCE</scope>
</reference>
<dbReference type="Proteomes" id="UP000683925">
    <property type="component" value="Unassembled WGS sequence"/>
</dbReference>
<feature type="transmembrane region" description="Helical" evidence="2">
    <location>
        <begin position="273"/>
        <end position="292"/>
    </location>
</feature>
<feature type="transmembrane region" description="Helical" evidence="2">
    <location>
        <begin position="1502"/>
        <end position="1521"/>
    </location>
</feature>
<evidence type="ECO:0000256" key="2">
    <source>
        <dbReference type="SAM" id="Phobius"/>
    </source>
</evidence>
<evidence type="ECO:0000256" key="1">
    <source>
        <dbReference type="SAM" id="MobiDB-lite"/>
    </source>
</evidence>
<evidence type="ECO:0000313" key="4">
    <source>
        <dbReference type="Proteomes" id="UP000683925"/>
    </source>
</evidence>
<feature type="transmembrane region" description="Helical" evidence="2">
    <location>
        <begin position="1187"/>
        <end position="1207"/>
    </location>
</feature>
<dbReference type="OrthoDB" id="301694at2759"/>
<evidence type="ECO:0008006" key="5">
    <source>
        <dbReference type="Google" id="ProtNLM"/>
    </source>
</evidence>
<feature type="compositionally biased region" description="Polar residues" evidence="1">
    <location>
        <begin position="994"/>
        <end position="1018"/>
    </location>
</feature>
<feature type="transmembrane region" description="Helical" evidence="2">
    <location>
        <begin position="1297"/>
        <end position="1316"/>
    </location>
</feature>